<feature type="compositionally biased region" description="Low complexity" evidence="1">
    <location>
        <begin position="305"/>
        <end position="315"/>
    </location>
</feature>
<dbReference type="InterPro" id="IPR001394">
    <property type="entry name" value="Peptidase_C19_UCH"/>
</dbReference>
<dbReference type="GO" id="GO:0004843">
    <property type="term" value="F:cysteine-type deubiquitinase activity"/>
    <property type="evidence" value="ECO:0007669"/>
    <property type="project" value="InterPro"/>
</dbReference>
<dbReference type="OrthoDB" id="443682at2759"/>
<feature type="compositionally biased region" description="Basic and acidic residues" evidence="1">
    <location>
        <begin position="154"/>
        <end position="169"/>
    </location>
</feature>
<evidence type="ECO:0000313" key="3">
    <source>
        <dbReference type="EMBL" id="OBR87238.1"/>
    </source>
</evidence>
<accession>A0A1A6AB12</accession>
<feature type="region of interest" description="Disordered" evidence="1">
    <location>
        <begin position="46"/>
        <end position="230"/>
    </location>
</feature>
<feature type="region of interest" description="Disordered" evidence="1">
    <location>
        <begin position="654"/>
        <end position="695"/>
    </location>
</feature>
<feature type="compositionally biased region" description="Polar residues" evidence="1">
    <location>
        <begin position="708"/>
        <end position="721"/>
    </location>
</feature>
<dbReference type="Pfam" id="PF02809">
    <property type="entry name" value="UIM"/>
    <property type="match status" value="1"/>
</dbReference>
<evidence type="ECO:0000256" key="1">
    <source>
        <dbReference type="SAM" id="MobiDB-lite"/>
    </source>
</evidence>
<feature type="compositionally biased region" description="Polar residues" evidence="1">
    <location>
        <begin position="216"/>
        <end position="225"/>
    </location>
</feature>
<dbReference type="InterPro" id="IPR003903">
    <property type="entry name" value="UIM_dom"/>
</dbReference>
<feature type="compositionally biased region" description="Polar residues" evidence="1">
    <location>
        <begin position="743"/>
        <end position="754"/>
    </location>
</feature>
<dbReference type="STRING" id="1296121.A0A1A6AB12"/>
<dbReference type="AlphaFoldDB" id="A0A1A6AB12"/>
<gene>
    <name evidence="3" type="ORF">I303_03263</name>
</gene>
<feature type="domain" description="Peptidase C19 ubiquitin carboxyl-terminal hydrolase" evidence="2">
    <location>
        <begin position="532"/>
        <end position="653"/>
    </location>
</feature>
<reference evidence="3" key="1">
    <citation type="submission" date="2013-07" db="EMBL/GenBank/DDBJ databases">
        <title>The Genome Sequence of Cryptococcus dejecticola CBS10117.</title>
        <authorList>
            <consortium name="The Broad Institute Genome Sequencing Platform"/>
            <person name="Cuomo C."/>
            <person name="Litvintseva A."/>
            <person name="Chen Y."/>
            <person name="Heitman J."/>
            <person name="Sun S."/>
            <person name="Springer D."/>
            <person name="Dromer F."/>
            <person name="Young S.K."/>
            <person name="Zeng Q."/>
            <person name="Gargeya S."/>
            <person name="Fitzgerald M."/>
            <person name="Abouelleil A."/>
            <person name="Alvarado L."/>
            <person name="Berlin A.M."/>
            <person name="Chapman S.B."/>
            <person name="Dewar J."/>
            <person name="Goldberg J."/>
            <person name="Griggs A."/>
            <person name="Gujja S."/>
            <person name="Hansen M."/>
            <person name="Howarth C."/>
            <person name="Imamovic A."/>
            <person name="Larimer J."/>
            <person name="McCowan C."/>
            <person name="Murphy C."/>
            <person name="Pearson M."/>
            <person name="Priest M."/>
            <person name="Roberts A."/>
            <person name="Saif S."/>
            <person name="Shea T."/>
            <person name="Sykes S."/>
            <person name="Wortman J."/>
            <person name="Nusbaum C."/>
            <person name="Birren B."/>
        </authorList>
    </citation>
    <scope>NUCLEOTIDE SEQUENCE [LARGE SCALE GENOMIC DNA]</scope>
    <source>
        <strain evidence="3">CBS 10117</strain>
    </source>
</reference>
<dbReference type="SUPFAM" id="SSF54001">
    <property type="entry name" value="Cysteine proteinases"/>
    <property type="match status" value="1"/>
</dbReference>
<dbReference type="InterPro" id="IPR038765">
    <property type="entry name" value="Papain-like_cys_pep_sf"/>
</dbReference>
<feature type="compositionally biased region" description="Acidic residues" evidence="1">
    <location>
        <begin position="130"/>
        <end position="143"/>
    </location>
</feature>
<dbReference type="Pfam" id="PF23625">
    <property type="entry name" value="UIM_2"/>
    <property type="match status" value="1"/>
</dbReference>
<organism evidence="3">
    <name type="scientific">Kwoniella dejecticola CBS 10117</name>
    <dbReference type="NCBI Taxonomy" id="1296121"/>
    <lineage>
        <taxon>Eukaryota</taxon>
        <taxon>Fungi</taxon>
        <taxon>Dikarya</taxon>
        <taxon>Basidiomycota</taxon>
        <taxon>Agaricomycotina</taxon>
        <taxon>Tremellomycetes</taxon>
        <taxon>Tremellales</taxon>
        <taxon>Cryptococcaceae</taxon>
        <taxon>Kwoniella</taxon>
    </lineage>
</organism>
<sequence length="754" mass="83270">MSVHDATYNALKEMGIDPVIAREAASRYHSVEPAVNWCFSDGATWTPQPTEAAGPPSYDSWRPQRAHGTSVEHREVADLDAPSSAEATPSPNPPSPQFASNNPFRQNPHPPPPLPKRNIAPAPQPTDTWVDYDETDANDDEDEELRKTIAMSRGEVKADDGRQERERSVRATGPPPPSPSGNRTETDDLDDQSENLNSLFGPSNKDDVDGKLSLVPASQNNTSSMSKEDEDMDRAIQESLMTASFHSASALKDSNRPQPTERREGAPVVLYSESGHSTYAANFFQAMYAVPQLREAVAGVLASNLASEPSSSESSQILAVRGDRRNGSSTSSFTEVDDQMRELRNGREPNQLPPNQPGVDLHCLFVNEMTDLVRSQAGTTPATGTGQALTKLDPRLFQTLVDGDPPQRSSFVTFSRSNAISPDIYSHLAQLLWNTDSSSQSLVELGDVLTVMLEWSAGAKREIWKLDERVVLDRFMKSNATYAAQKRAHQSVMAGNARRTQEKIDRLTTHEGNDYQRSISALIEHLDNSPPTKDHLQNESRQEMTDKLDHILKVLQQKVSDLKAELEENSQAASSSLFETDKPEYNQHVYVLRGILFHDGALVGGNHLYSYVCGEDGRWWKIQEHEIESVEWETIGSDKTGLWMDGGAYMLVYSREGPRPAPPSPDFAQDRQSQSQLQSQTQIESSSSKTVREPQLVPEGDLIDISMNSSVTSTRQGTPDTLNDVDMRSTTTLADDPIEEKPNSTSTGNLVDLE</sequence>
<feature type="region of interest" description="Disordered" evidence="1">
    <location>
        <begin position="305"/>
        <end position="338"/>
    </location>
</feature>
<dbReference type="Gene3D" id="3.90.70.10">
    <property type="entry name" value="Cysteine proteinases"/>
    <property type="match status" value="1"/>
</dbReference>
<dbReference type="GO" id="GO:0016579">
    <property type="term" value="P:protein deubiquitination"/>
    <property type="evidence" value="ECO:0007669"/>
    <property type="project" value="InterPro"/>
</dbReference>
<feature type="region of interest" description="Disordered" evidence="1">
    <location>
        <begin position="708"/>
        <end position="754"/>
    </location>
</feature>
<dbReference type="Pfam" id="PF00443">
    <property type="entry name" value="UCH"/>
    <property type="match status" value="1"/>
</dbReference>
<evidence type="ECO:0000259" key="2">
    <source>
        <dbReference type="Pfam" id="PF00443"/>
    </source>
</evidence>
<feature type="compositionally biased region" description="Low complexity" evidence="1">
    <location>
        <begin position="670"/>
        <end position="688"/>
    </location>
</feature>
<protein>
    <recommendedName>
        <fullName evidence="2">Peptidase C19 ubiquitin carboxyl-terminal hydrolase domain-containing protein</fullName>
    </recommendedName>
</protein>
<name>A0A1A6AB12_9TREE</name>
<dbReference type="VEuPathDB" id="FungiDB:I303_03263"/>
<dbReference type="SMART" id="SM00726">
    <property type="entry name" value="UIM"/>
    <property type="match status" value="2"/>
</dbReference>
<dbReference type="EMBL" id="KI894029">
    <property type="protein sequence ID" value="OBR87238.1"/>
    <property type="molecule type" value="Genomic_DNA"/>
</dbReference>
<proteinExistence type="predicted"/>